<feature type="transmembrane region" description="Helical" evidence="1">
    <location>
        <begin position="29"/>
        <end position="45"/>
    </location>
</feature>
<evidence type="ECO:0000313" key="3">
    <source>
        <dbReference type="EMBL" id="OGY29973.1"/>
    </source>
</evidence>
<dbReference type="GO" id="GO:0004175">
    <property type="term" value="F:endopeptidase activity"/>
    <property type="evidence" value="ECO:0007669"/>
    <property type="project" value="UniProtKB-ARBA"/>
</dbReference>
<dbReference type="GO" id="GO:0080120">
    <property type="term" value="P:CAAX-box protein maturation"/>
    <property type="evidence" value="ECO:0007669"/>
    <property type="project" value="UniProtKB-ARBA"/>
</dbReference>
<feature type="transmembrane region" description="Helical" evidence="1">
    <location>
        <begin position="151"/>
        <end position="167"/>
    </location>
</feature>
<evidence type="ECO:0000313" key="4">
    <source>
        <dbReference type="Proteomes" id="UP000177821"/>
    </source>
</evidence>
<dbReference type="EMBL" id="MHCX01000010">
    <property type="protein sequence ID" value="OGY29973.1"/>
    <property type="molecule type" value="Genomic_DNA"/>
</dbReference>
<sequence>MKIYLQIFLVLIFPVALLVFGIVPLNSRGYVLSFAVLGATIFAITEKTSLKSLGIRFDNFKMSLLPYTLFTTLGVIGLFLAANFLGQKPVDQWWTYSHLQWAFLPISFVQELAYRAYFQTKLQRRVKPFLAILVIAFLYSGMHILWKDPLILAMAFVGGLSWGYLWYKYPNLILLVLSHSILNFLAIYLNFFPWLITEFFSLK</sequence>
<proteinExistence type="predicted"/>
<evidence type="ECO:0000259" key="2">
    <source>
        <dbReference type="Pfam" id="PF02517"/>
    </source>
</evidence>
<feature type="transmembrane region" description="Helical" evidence="1">
    <location>
        <begin position="129"/>
        <end position="145"/>
    </location>
</feature>
<gene>
    <name evidence="3" type="ORF">A3J50_02730</name>
</gene>
<dbReference type="Pfam" id="PF02517">
    <property type="entry name" value="Rce1-like"/>
    <property type="match status" value="1"/>
</dbReference>
<feature type="transmembrane region" description="Helical" evidence="1">
    <location>
        <begin position="174"/>
        <end position="196"/>
    </location>
</feature>
<organism evidence="3 4">
    <name type="scientific">Candidatus Woykebacteria bacterium RIFCSPHIGHO2_02_FULL_43_16b</name>
    <dbReference type="NCBI Taxonomy" id="1802601"/>
    <lineage>
        <taxon>Bacteria</taxon>
        <taxon>Candidatus Woykeibacteriota</taxon>
    </lineage>
</organism>
<keyword evidence="1" id="KW-0812">Transmembrane</keyword>
<accession>A0A1G1WQI2</accession>
<evidence type="ECO:0000256" key="1">
    <source>
        <dbReference type="SAM" id="Phobius"/>
    </source>
</evidence>
<keyword evidence="1" id="KW-1133">Transmembrane helix</keyword>
<feature type="transmembrane region" description="Helical" evidence="1">
    <location>
        <begin position="7"/>
        <end position="23"/>
    </location>
</feature>
<keyword evidence="1" id="KW-0472">Membrane</keyword>
<protein>
    <recommendedName>
        <fullName evidence="2">CAAX prenyl protease 2/Lysostaphin resistance protein A-like domain-containing protein</fullName>
    </recommendedName>
</protein>
<comment type="caution">
    <text evidence="3">The sequence shown here is derived from an EMBL/GenBank/DDBJ whole genome shotgun (WGS) entry which is preliminary data.</text>
</comment>
<feature type="transmembrane region" description="Helical" evidence="1">
    <location>
        <begin position="65"/>
        <end position="86"/>
    </location>
</feature>
<dbReference type="InterPro" id="IPR003675">
    <property type="entry name" value="Rce1/LyrA-like_dom"/>
</dbReference>
<dbReference type="Proteomes" id="UP000177821">
    <property type="component" value="Unassembled WGS sequence"/>
</dbReference>
<name>A0A1G1WQI2_9BACT</name>
<dbReference type="AlphaFoldDB" id="A0A1G1WQI2"/>
<reference evidence="3 4" key="1">
    <citation type="journal article" date="2016" name="Nat. Commun.">
        <title>Thousands of microbial genomes shed light on interconnected biogeochemical processes in an aquifer system.</title>
        <authorList>
            <person name="Anantharaman K."/>
            <person name="Brown C.T."/>
            <person name="Hug L.A."/>
            <person name="Sharon I."/>
            <person name="Castelle C.J."/>
            <person name="Probst A.J."/>
            <person name="Thomas B.C."/>
            <person name="Singh A."/>
            <person name="Wilkins M.J."/>
            <person name="Karaoz U."/>
            <person name="Brodie E.L."/>
            <person name="Williams K.H."/>
            <person name="Hubbard S.S."/>
            <person name="Banfield J.F."/>
        </authorList>
    </citation>
    <scope>NUCLEOTIDE SEQUENCE [LARGE SCALE GENOMIC DNA]</scope>
</reference>
<feature type="domain" description="CAAX prenyl protease 2/Lysostaphin resistance protein A-like" evidence="2">
    <location>
        <begin position="96"/>
        <end position="185"/>
    </location>
</feature>